<dbReference type="AlphaFoldDB" id="A0A5B7GUC3"/>
<evidence type="ECO:0000256" key="5">
    <source>
        <dbReference type="ARBA" id="ARBA00023136"/>
    </source>
</evidence>
<keyword evidence="2" id="KW-0999">Mitochondrion inner membrane</keyword>
<evidence type="ECO:0000256" key="4">
    <source>
        <dbReference type="ARBA" id="ARBA00023128"/>
    </source>
</evidence>
<evidence type="ECO:0000313" key="7">
    <source>
        <dbReference type="EMBL" id="MPC61233.1"/>
    </source>
</evidence>
<dbReference type="PANTHER" id="PTHR12383">
    <property type="entry name" value="PROTEASE FAMILY S26 MITOCHONDRIAL INNER MEMBRANE PROTEASE-RELATED"/>
    <property type="match status" value="1"/>
</dbReference>
<dbReference type="InterPro" id="IPR052064">
    <property type="entry name" value="Mito_IMP1_subunit"/>
</dbReference>
<gene>
    <name evidence="7" type="primary">IMMP1L_0</name>
    <name evidence="7" type="ORF">E2C01_055300</name>
</gene>
<dbReference type="CDD" id="cd06530">
    <property type="entry name" value="S26_SPase_I"/>
    <property type="match status" value="1"/>
</dbReference>
<dbReference type="InterPro" id="IPR019533">
    <property type="entry name" value="Peptidase_S26"/>
</dbReference>
<dbReference type="PANTHER" id="PTHR12383:SF16">
    <property type="entry name" value="MITOCHONDRIAL INNER MEMBRANE PROTEASE SUBUNIT 1"/>
    <property type="match status" value="1"/>
</dbReference>
<dbReference type="Proteomes" id="UP000324222">
    <property type="component" value="Unassembled WGS sequence"/>
</dbReference>
<dbReference type="GO" id="GO:0042720">
    <property type="term" value="C:mitochondrial inner membrane peptidase complex"/>
    <property type="evidence" value="ECO:0007669"/>
    <property type="project" value="TreeGrafter"/>
</dbReference>
<dbReference type="GO" id="GO:0006627">
    <property type="term" value="P:protein processing involved in protein targeting to mitochondrion"/>
    <property type="evidence" value="ECO:0007669"/>
    <property type="project" value="TreeGrafter"/>
</dbReference>
<feature type="domain" description="Peptidase S26" evidence="6">
    <location>
        <begin position="37"/>
        <end position="93"/>
    </location>
</feature>
<evidence type="ECO:0000256" key="1">
    <source>
        <dbReference type="ARBA" id="ARBA00004273"/>
    </source>
</evidence>
<keyword evidence="4" id="KW-0496">Mitochondrion</keyword>
<dbReference type="EMBL" id="VSRR010018316">
    <property type="protein sequence ID" value="MPC61233.1"/>
    <property type="molecule type" value="Genomic_DNA"/>
</dbReference>
<dbReference type="SUPFAM" id="SSF51306">
    <property type="entry name" value="LexA/Signal peptidase"/>
    <property type="match status" value="1"/>
</dbReference>
<keyword evidence="5" id="KW-0472">Membrane</keyword>
<evidence type="ECO:0000313" key="8">
    <source>
        <dbReference type="Proteomes" id="UP000324222"/>
    </source>
</evidence>
<reference evidence="7 8" key="1">
    <citation type="submission" date="2019-05" db="EMBL/GenBank/DDBJ databases">
        <title>Another draft genome of Portunus trituberculatus and its Hox gene families provides insights of decapod evolution.</title>
        <authorList>
            <person name="Jeong J.-H."/>
            <person name="Song I."/>
            <person name="Kim S."/>
            <person name="Choi T."/>
            <person name="Kim D."/>
            <person name="Ryu S."/>
            <person name="Kim W."/>
        </authorList>
    </citation>
    <scope>NUCLEOTIDE SEQUENCE [LARGE SCALE GENOMIC DNA]</scope>
    <source>
        <tissue evidence="7">Muscle</tissue>
    </source>
</reference>
<proteinExistence type="predicted"/>
<keyword evidence="8" id="KW-1185">Reference proteome</keyword>
<evidence type="ECO:0000256" key="3">
    <source>
        <dbReference type="ARBA" id="ARBA00022801"/>
    </source>
</evidence>
<dbReference type="GO" id="GO:0006465">
    <property type="term" value="P:signal peptide processing"/>
    <property type="evidence" value="ECO:0007669"/>
    <property type="project" value="InterPro"/>
</dbReference>
<keyword evidence="3" id="KW-0378">Hydrolase</keyword>
<keyword evidence="7" id="KW-0645">Protease</keyword>
<comment type="subcellular location">
    <subcellularLocation>
        <location evidence="1">Mitochondrion inner membrane</location>
    </subcellularLocation>
</comment>
<name>A0A5B7GUC3_PORTR</name>
<organism evidence="7 8">
    <name type="scientific">Portunus trituberculatus</name>
    <name type="common">Swimming crab</name>
    <name type="synonym">Neptunus trituberculatus</name>
    <dbReference type="NCBI Taxonomy" id="210409"/>
    <lineage>
        <taxon>Eukaryota</taxon>
        <taxon>Metazoa</taxon>
        <taxon>Ecdysozoa</taxon>
        <taxon>Arthropoda</taxon>
        <taxon>Crustacea</taxon>
        <taxon>Multicrustacea</taxon>
        <taxon>Malacostraca</taxon>
        <taxon>Eumalacostraca</taxon>
        <taxon>Eucarida</taxon>
        <taxon>Decapoda</taxon>
        <taxon>Pleocyemata</taxon>
        <taxon>Brachyura</taxon>
        <taxon>Eubrachyura</taxon>
        <taxon>Portunoidea</taxon>
        <taxon>Portunidae</taxon>
        <taxon>Portuninae</taxon>
        <taxon>Portunus</taxon>
    </lineage>
</organism>
<dbReference type="Pfam" id="PF10502">
    <property type="entry name" value="Peptidase_S26"/>
    <property type="match status" value="1"/>
</dbReference>
<accession>A0A5B7GUC3</accession>
<dbReference type="GO" id="GO:0004252">
    <property type="term" value="F:serine-type endopeptidase activity"/>
    <property type="evidence" value="ECO:0007669"/>
    <property type="project" value="InterPro"/>
</dbReference>
<comment type="caution">
    <text evidence="7">The sequence shown here is derived from an EMBL/GenBank/DDBJ whole genome shotgun (WGS) entry which is preliminary data.</text>
</comment>
<dbReference type="OrthoDB" id="308440at2759"/>
<dbReference type="Gene3D" id="2.10.109.10">
    <property type="entry name" value="Umud Fragment, subunit A"/>
    <property type="match status" value="1"/>
</dbReference>
<evidence type="ECO:0000259" key="6">
    <source>
        <dbReference type="Pfam" id="PF10502"/>
    </source>
</evidence>
<evidence type="ECO:0000256" key="2">
    <source>
        <dbReference type="ARBA" id="ARBA00022792"/>
    </source>
</evidence>
<protein>
    <submittedName>
        <fullName evidence="7">Mitochondrial inner membrane protease subunit 1</fullName>
    </submittedName>
</protein>
<dbReference type="InterPro" id="IPR036286">
    <property type="entry name" value="LexA/Signal_pep-like_sf"/>
</dbReference>
<sequence>MYKFEKKDKEDLVLMREEDRRTRGHVKKIRMRQCCRGPSMEPTIYSEDVILTEHITPHFNGISRGDVIIARSPTNPHHHICKRVTGLEGDRVKDGFKTHYIR</sequence>